<dbReference type="Gene3D" id="3.30.950.30">
    <property type="entry name" value="Schlafen, AAA domain"/>
    <property type="match status" value="1"/>
</dbReference>
<organism evidence="2 3">
    <name type="scientific">Bradyrhizobium yuanmingense</name>
    <dbReference type="NCBI Taxonomy" id="108015"/>
    <lineage>
        <taxon>Bacteria</taxon>
        <taxon>Pseudomonadati</taxon>
        <taxon>Pseudomonadota</taxon>
        <taxon>Alphaproteobacteria</taxon>
        <taxon>Hyphomicrobiales</taxon>
        <taxon>Nitrobacteraceae</taxon>
        <taxon>Bradyrhizobium</taxon>
    </lineage>
</organism>
<dbReference type="PANTHER" id="PTHR30595">
    <property type="entry name" value="GLPR-RELATED TRANSCRIPTIONAL REPRESSOR"/>
    <property type="match status" value="1"/>
</dbReference>
<dbReference type="Pfam" id="PF04326">
    <property type="entry name" value="SLFN_AlbA_2"/>
    <property type="match status" value="1"/>
</dbReference>
<dbReference type="RefSeq" id="WP_036006766.1">
    <property type="nucleotide sequence ID" value="NZ_JBGBYD010000002.1"/>
</dbReference>
<gene>
    <name evidence="2" type="ORF">ABH992_001762</name>
</gene>
<reference evidence="2 3" key="1">
    <citation type="submission" date="2024-07" db="EMBL/GenBank/DDBJ databases">
        <title>Genomic Encyclopedia of Type Strains, Phase V (KMG-V): Genome sequencing to study the core and pangenomes of soil and plant-associated prokaryotes.</title>
        <authorList>
            <person name="Whitman W."/>
        </authorList>
    </citation>
    <scope>NUCLEOTIDE SEQUENCE [LARGE SCALE GENOMIC DNA]</scope>
    <source>
        <strain evidence="2 3">USDA 222</strain>
    </source>
</reference>
<feature type="domain" description="Schlafen AlbA-2" evidence="1">
    <location>
        <begin position="23"/>
        <end position="148"/>
    </location>
</feature>
<protein>
    <recommendedName>
        <fullName evidence="1">Schlafen AlbA-2 domain-containing protein</fullName>
    </recommendedName>
</protein>
<dbReference type="Proteomes" id="UP001565474">
    <property type="component" value="Unassembled WGS sequence"/>
</dbReference>
<dbReference type="PANTHER" id="PTHR30595:SF6">
    <property type="entry name" value="SCHLAFEN ALBA-2 DOMAIN-CONTAINING PROTEIN"/>
    <property type="match status" value="1"/>
</dbReference>
<comment type="caution">
    <text evidence="2">The sequence shown here is derived from an EMBL/GenBank/DDBJ whole genome shotgun (WGS) entry which is preliminary data.</text>
</comment>
<proteinExistence type="predicted"/>
<evidence type="ECO:0000313" key="2">
    <source>
        <dbReference type="EMBL" id="MEY9469363.1"/>
    </source>
</evidence>
<dbReference type="EMBL" id="JBGBZN010000002">
    <property type="protein sequence ID" value="MEY9469363.1"/>
    <property type="molecule type" value="Genomic_DNA"/>
</dbReference>
<keyword evidence="3" id="KW-1185">Reference proteome</keyword>
<dbReference type="InterPro" id="IPR038461">
    <property type="entry name" value="Schlafen_AlbA_2_dom_sf"/>
</dbReference>
<evidence type="ECO:0000313" key="3">
    <source>
        <dbReference type="Proteomes" id="UP001565474"/>
    </source>
</evidence>
<accession>A0ABV4GBR5</accession>
<name>A0ABV4GBR5_9BRAD</name>
<dbReference type="InterPro" id="IPR007421">
    <property type="entry name" value="Schlafen_AlbA_2_dom"/>
</dbReference>
<sequence>MLQKKLEKIELSDLERLLSVAREGKTLEFKQVMAAKSDREVIQFLAAVSAFANSTGGDLLIGIAADEGIAQSISGVPLAGFDDEKLRLEQLLADNIEPRLPVVGFHSVPCGDGNHVIVVRVQRSWLAPHRVLKNDKFYGRNSAGKYPLDVGELRNAFVLREAVSERIRAFRAQTDLRRLLRATRPVSFVEARAWYFMSYPYLHLEIAGLSTSPKNYRPARSLCRCRSAAKARAMASTSMGSFSIRGLR</sequence>
<evidence type="ECO:0000259" key="1">
    <source>
        <dbReference type="Pfam" id="PF04326"/>
    </source>
</evidence>